<proteinExistence type="predicted"/>
<organism evidence="3">
    <name type="scientific">Caenorhabditis brenneri</name>
    <name type="common">Nematode worm</name>
    <dbReference type="NCBI Taxonomy" id="135651"/>
    <lineage>
        <taxon>Eukaryota</taxon>
        <taxon>Metazoa</taxon>
        <taxon>Ecdysozoa</taxon>
        <taxon>Nematoda</taxon>
        <taxon>Chromadorea</taxon>
        <taxon>Rhabditida</taxon>
        <taxon>Rhabditina</taxon>
        <taxon>Rhabditomorpha</taxon>
        <taxon>Rhabditoidea</taxon>
        <taxon>Rhabditidae</taxon>
        <taxon>Peloderinae</taxon>
        <taxon>Caenorhabditis</taxon>
    </lineage>
</organism>
<evidence type="ECO:0000256" key="1">
    <source>
        <dbReference type="SAM" id="MobiDB-lite"/>
    </source>
</evidence>
<reference evidence="3" key="1">
    <citation type="submission" date="2011-07" db="EMBL/GenBank/DDBJ databases">
        <authorList>
            <consortium name="Caenorhabditis brenneri Sequencing and Analysis Consortium"/>
            <person name="Wilson R.K."/>
        </authorList>
    </citation>
    <scope>NUCLEOTIDE SEQUENCE [LARGE SCALE GENOMIC DNA]</scope>
    <source>
        <strain evidence="3">PB2801</strain>
    </source>
</reference>
<name>G0MUZ9_CAEBE</name>
<dbReference type="AlphaFoldDB" id="G0MUZ9"/>
<feature type="compositionally biased region" description="Basic residues" evidence="1">
    <location>
        <begin position="1"/>
        <end position="12"/>
    </location>
</feature>
<evidence type="ECO:0000313" key="3">
    <source>
        <dbReference type="Proteomes" id="UP000008068"/>
    </source>
</evidence>
<feature type="region of interest" description="Disordered" evidence="1">
    <location>
        <begin position="1"/>
        <end position="30"/>
    </location>
</feature>
<dbReference type="InParanoid" id="G0MUZ9"/>
<keyword evidence="3" id="KW-1185">Reference proteome</keyword>
<dbReference type="Proteomes" id="UP000008068">
    <property type="component" value="Unassembled WGS sequence"/>
</dbReference>
<gene>
    <name evidence="2" type="ORF">CAEBREN_21082</name>
</gene>
<evidence type="ECO:0000313" key="2">
    <source>
        <dbReference type="EMBL" id="EGT44507.1"/>
    </source>
</evidence>
<protein>
    <submittedName>
        <fullName evidence="2">Uncharacterized protein</fullName>
    </submittedName>
</protein>
<dbReference type="EMBL" id="GL379813">
    <property type="protein sequence ID" value="EGT44507.1"/>
    <property type="molecule type" value="Genomic_DNA"/>
</dbReference>
<sequence>MGNRRTRHKGRQTRQNEQRTRQIQERRNSQNENSELVKFIIENQGKEYGSFEIFVRAANAVPTRTPHSLYQQQKNFLNHFYYRLGEDFIIVRDEQGLIDKFGIHPETLAVQFNQLDLAQEAEVRGPDAGSNGLFEIIALLIGSLKPNDVDYDSINNVFDRLVEIYWHAETQPTRLFRRVTQEQLEATVRVFLINFDAPIQENEATVAFNGETLRHLQIVHDSLEDLVEDREQQLLGAIATASNGRIEGWRDGNKVYPNFKFPTMHIKEIIRTIFAALQQE</sequence>
<accession>G0MUZ9</accession>
<dbReference type="HOGENOM" id="CLU_1035232_0_0_1"/>
<feature type="compositionally biased region" description="Basic and acidic residues" evidence="1">
    <location>
        <begin position="14"/>
        <end position="29"/>
    </location>
</feature>